<organism evidence="3 4">
    <name type="scientific">Gordonia caeni</name>
    <dbReference type="NCBI Taxonomy" id="1007097"/>
    <lineage>
        <taxon>Bacteria</taxon>
        <taxon>Bacillati</taxon>
        <taxon>Actinomycetota</taxon>
        <taxon>Actinomycetes</taxon>
        <taxon>Mycobacteriales</taxon>
        <taxon>Gordoniaceae</taxon>
        <taxon>Gordonia</taxon>
    </lineage>
</organism>
<feature type="region of interest" description="Disordered" evidence="1">
    <location>
        <begin position="98"/>
        <end position="119"/>
    </location>
</feature>
<proteinExistence type="predicted"/>
<accession>A0ABP7PDC5</accession>
<gene>
    <name evidence="3" type="ORF">GCM10022231_24300</name>
</gene>
<evidence type="ECO:0000256" key="2">
    <source>
        <dbReference type="SAM" id="Phobius"/>
    </source>
</evidence>
<evidence type="ECO:0000313" key="3">
    <source>
        <dbReference type="EMBL" id="GAA3963162.1"/>
    </source>
</evidence>
<keyword evidence="2" id="KW-1133">Transmembrane helix</keyword>
<evidence type="ECO:0000256" key="1">
    <source>
        <dbReference type="SAM" id="MobiDB-lite"/>
    </source>
</evidence>
<sequence>MDDWTVILGPLGLIIGAAVTGYFAVRERRVEHEKPDWPTYSERLERRVDQQDKKIDELFELVGRLRADLESEKRLSAVVLRYLRQVLAWALDQLPAGTPIPPPPAEISAELRDYLQEDR</sequence>
<evidence type="ECO:0000313" key="4">
    <source>
        <dbReference type="Proteomes" id="UP001418444"/>
    </source>
</evidence>
<reference evidence="4" key="1">
    <citation type="journal article" date="2019" name="Int. J. Syst. Evol. Microbiol.">
        <title>The Global Catalogue of Microorganisms (GCM) 10K type strain sequencing project: providing services to taxonomists for standard genome sequencing and annotation.</title>
        <authorList>
            <consortium name="The Broad Institute Genomics Platform"/>
            <consortium name="The Broad Institute Genome Sequencing Center for Infectious Disease"/>
            <person name="Wu L."/>
            <person name="Ma J."/>
        </authorList>
    </citation>
    <scope>NUCLEOTIDE SEQUENCE [LARGE SCALE GENOMIC DNA]</scope>
    <source>
        <strain evidence="4">JCM 16923</strain>
    </source>
</reference>
<dbReference type="Proteomes" id="UP001418444">
    <property type="component" value="Unassembled WGS sequence"/>
</dbReference>
<keyword evidence="2" id="KW-0472">Membrane</keyword>
<protein>
    <recommendedName>
        <fullName evidence="5">DUF2746 domain-containing protein</fullName>
    </recommendedName>
</protein>
<name>A0ABP7PDC5_9ACTN</name>
<dbReference type="RefSeq" id="WP_344784071.1">
    <property type="nucleotide sequence ID" value="NZ_BAAAZW010000006.1"/>
</dbReference>
<dbReference type="EMBL" id="BAAAZW010000006">
    <property type="protein sequence ID" value="GAA3963162.1"/>
    <property type="molecule type" value="Genomic_DNA"/>
</dbReference>
<evidence type="ECO:0008006" key="5">
    <source>
        <dbReference type="Google" id="ProtNLM"/>
    </source>
</evidence>
<keyword evidence="2" id="KW-0812">Transmembrane</keyword>
<feature type="transmembrane region" description="Helical" evidence="2">
    <location>
        <begin position="6"/>
        <end position="25"/>
    </location>
</feature>
<feature type="compositionally biased region" description="Basic and acidic residues" evidence="1">
    <location>
        <begin position="109"/>
        <end position="119"/>
    </location>
</feature>
<keyword evidence="4" id="KW-1185">Reference proteome</keyword>
<comment type="caution">
    <text evidence="3">The sequence shown here is derived from an EMBL/GenBank/DDBJ whole genome shotgun (WGS) entry which is preliminary data.</text>
</comment>